<evidence type="ECO:0000313" key="3">
    <source>
        <dbReference type="Proteomes" id="UP000255163"/>
    </source>
</evidence>
<gene>
    <name evidence="2" type="ORF">NCTC12123_03277</name>
</gene>
<evidence type="ECO:0000256" key="1">
    <source>
        <dbReference type="SAM" id="MobiDB-lite"/>
    </source>
</evidence>
<name>A0A376FDJ9_ENTAS</name>
<proteinExistence type="predicted"/>
<organism evidence="2 3">
    <name type="scientific">Enterobacter asburiae</name>
    <dbReference type="NCBI Taxonomy" id="61645"/>
    <lineage>
        <taxon>Bacteria</taxon>
        <taxon>Pseudomonadati</taxon>
        <taxon>Pseudomonadota</taxon>
        <taxon>Gammaproteobacteria</taxon>
        <taxon>Enterobacterales</taxon>
        <taxon>Enterobacteriaceae</taxon>
        <taxon>Enterobacter</taxon>
        <taxon>Enterobacter cloacae complex</taxon>
    </lineage>
</organism>
<dbReference type="EMBL" id="UFYI01000007">
    <property type="protein sequence ID" value="STD22423.1"/>
    <property type="molecule type" value="Genomic_DNA"/>
</dbReference>
<protein>
    <submittedName>
        <fullName evidence="2">Mu-like prophage FluMu protein gp28</fullName>
    </submittedName>
</protein>
<evidence type="ECO:0000313" key="2">
    <source>
        <dbReference type="EMBL" id="STD22423.1"/>
    </source>
</evidence>
<dbReference type="Proteomes" id="UP000255163">
    <property type="component" value="Unassembled WGS sequence"/>
</dbReference>
<accession>A0A376FDJ9</accession>
<dbReference type="AlphaFoldDB" id="A0A376FDJ9"/>
<reference evidence="2 3" key="1">
    <citation type="submission" date="2018-06" db="EMBL/GenBank/DDBJ databases">
        <authorList>
            <consortium name="Pathogen Informatics"/>
            <person name="Doyle S."/>
        </authorList>
    </citation>
    <scope>NUCLEOTIDE SEQUENCE [LARGE SCALE GENOMIC DNA]</scope>
    <source>
        <strain evidence="2 3">NCTC12123</strain>
    </source>
</reference>
<sequence>MASVYKFYGAGASEELDCVPANGGGAWLSRALIESRMSAGTPVLRLTCPEGYELKPDDVRWSETQDWLDENLKPLLEALPADARSFLGRDFGRSGDLSVDYPLLQEKNLVRRVPFVLELRNVPFKQQEQIAWYLMDGLPNLMGAALDARGNGSYLAEYAMQRYGSSRVKQVMPTENWYREHMPPVKAALEDGNLVDLPKDEDTLDDLRAVQVVNGVPRVPEQRSKAKSDSGKRHGDSAIALALAYFASREINKGPVKASSRRRRQAARMLEDY</sequence>
<dbReference type="Gene3D" id="3.30.420.240">
    <property type="match status" value="1"/>
</dbReference>
<feature type="region of interest" description="Disordered" evidence="1">
    <location>
        <begin position="254"/>
        <end position="273"/>
    </location>
</feature>